<keyword evidence="2 7" id="KW-0813">Transport</keyword>
<dbReference type="InterPro" id="IPR045621">
    <property type="entry name" value="BPD_transp_1_N"/>
</dbReference>
<dbReference type="InterPro" id="IPR035906">
    <property type="entry name" value="MetI-like_sf"/>
</dbReference>
<comment type="caution">
    <text evidence="9">The sequence shown here is derived from an EMBL/GenBank/DDBJ whole genome shotgun (WGS) entry which is preliminary data.</text>
</comment>
<dbReference type="CDD" id="cd06261">
    <property type="entry name" value="TM_PBP2"/>
    <property type="match status" value="1"/>
</dbReference>
<dbReference type="SUPFAM" id="SSF161098">
    <property type="entry name" value="MetI-like"/>
    <property type="match status" value="1"/>
</dbReference>
<feature type="transmembrane region" description="Helical" evidence="7">
    <location>
        <begin position="104"/>
        <end position="125"/>
    </location>
</feature>
<name>A0ABX1FZR9_9MICC</name>
<comment type="subcellular location">
    <subcellularLocation>
        <location evidence="1 7">Cell membrane</location>
        <topology evidence="1 7">Multi-pass membrane protein</topology>
    </subcellularLocation>
</comment>
<dbReference type="Pfam" id="PF00528">
    <property type="entry name" value="BPD_transp_1"/>
    <property type="match status" value="1"/>
</dbReference>
<dbReference type="InterPro" id="IPR000515">
    <property type="entry name" value="MetI-like"/>
</dbReference>
<evidence type="ECO:0000256" key="7">
    <source>
        <dbReference type="RuleBase" id="RU363032"/>
    </source>
</evidence>
<evidence type="ECO:0000313" key="10">
    <source>
        <dbReference type="Proteomes" id="UP000746595"/>
    </source>
</evidence>
<organism evidence="9 10">
    <name type="scientific">Paeniglutamicibacter terrestris</name>
    <dbReference type="NCBI Taxonomy" id="2723403"/>
    <lineage>
        <taxon>Bacteria</taxon>
        <taxon>Bacillati</taxon>
        <taxon>Actinomycetota</taxon>
        <taxon>Actinomycetes</taxon>
        <taxon>Micrococcales</taxon>
        <taxon>Micrococcaceae</taxon>
        <taxon>Paeniglutamicibacter</taxon>
    </lineage>
</organism>
<feature type="transmembrane region" description="Helical" evidence="7">
    <location>
        <begin position="137"/>
        <end position="160"/>
    </location>
</feature>
<dbReference type="PROSITE" id="PS50928">
    <property type="entry name" value="ABC_TM1"/>
    <property type="match status" value="1"/>
</dbReference>
<feature type="transmembrane region" description="Helical" evidence="7">
    <location>
        <begin position="240"/>
        <end position="265"/>
    </location>
</feature>
<evidence type="ECO:0000256" key="5">
    <source>
        <dbReference type="ARBA" id="ARBA00022989"/>
    </source>
</evidence>
<sequence length="318" mass="34323">MGTLLRLLLRRIAVLPVMILGITFLVFVILKLSPGDEATSALGEGASDAAKEAYREERGLNKPLVLQYVSFLGRLLTLDFGKTTPPARPVTEMIFNAFPLTLQLTFYGVLIAVVISLVFGVLGALYRDRLPDQLVRIFSIAAVATPSFWLGILLIQWLALGKSPIFPSGGSAPMGSGIGGWFMHMTLPALALAIPVSASLIRVVRTSMVEELDKDYVRTAIGNGVPRGEVLTRNVLRNALVTPVTVLGLRIGYLLGGAVVIEMIFSLPGMGQLIMNGITNSDVNLVQGVVLTIAITFVLVNILVDMLYLLINPRIRTV</sequence>
<keyword evidence="3" id="KW-1003">Cell membrane</keyword>
<keyword evidence="5 7" id="KW-1133">Transmembrane helix</keyword>
<accession>A0ABX1FZR9</accession>
<evidence type="ECO:0000313" key="9">
    <source>
        <dbReference type="EMBL" id="NKG19453.1"/>
    </source>
</evidence>
<dbReference type="Gene3D" id="1.10.3720.10">
    <property type="entry name" value="MetI-like"/>
    <property type="match status" value="1"/>
</dbReference>
<evidence type="ECO:0000256" key="4">
    <source>
        <dbReference type="ARBA" id="ARBA00022692"/>
    </source>
</evidence>
<evidence type="ECO:0000256" key="3">
    <source>
        <dbReference type="ARBA" id="ARBA00022475"/>
    </source>
</evidence>
<dbReference type="Proteomes" id="UP000746595">
    <property type="component" value="Unassembled WGS sequence"/>
</dbReference>
<keyword evidence="4 7" id="KW-0812">Transmembrane</keyword>
<dbReference type="PANTHER" id="PTHR43163">
    <property type="entry name" value="DIPEPTIDE TRANSPORT SYSTEM PERMEASE PROTEIN DPPB-RELATED"/>
    <property type="match status" value="1"/>
</dbReference>
<protein>
    <submittedName>
        <fullName evidence="9">ABC transporter permease</fullName>
    </submittedName>
</protein>
<comment type="similarity">
    <text evidence="7">Belongs to the binding-protein-dependent transport system permease family.</text>
</comment>
<dbReference type="Pfam" id="PF19300">
    <property type="entry name" value="BPD_transp_1_N"/>
    <property type="match status" value="1"/>
</dbReference>
<reference evidence="9 10" key="1">
    <citation type="submission" date="2020-04" db="EMBL/GenBank/DDBJ databases">
        <title>Paeniglutamicibacter sp. ANT13_2, a novel actinomycete isolated from sediment in Antarctica.</title>
        <authorList>
            <person name="Sakdapetsiri C."/>
            <person name="Pinyakong O."/>
        </authorList>
    </citation>
    <scope>NUCLEOTIDE SEQUENCE [LARGE SCALE GENOMIC DNA]</scope>
    <source>
        <strain evidence="9 10">ANT13_2</strain>
    </source>
</reference>
<feature type="transmembrane region" description="Helical" evidence="7">
    <location>
        <begin position="180"/>
        <end position="204"/>
    </location>
</feature>
<evidence type="ECO:0000256" key="2">
    <source>
        <dbReference type="ARBA" id="ARBA00022448"/>
    </source>
</evidence>
<gene>
    <name evidence="9" type="ORF">HED64_01865</name>
</gene>
<keyword evidence="10" id="KW-1185">Reference proteome</keyword>
<dbReference type="RefSeq" id="WP_132359483.1">
    <property type="nucleotide sequence ID" value="NZ_JAAWVT010000001.1"/>
</dbReference>
<evidence type="ECO:0000256" key="6">
    <source>
        <dbReference type="ARBA" id="ARBA00023136"/>
    </source>
</evidence>
<proteinExistence type="inferred from homology"/>
<evidence type="ECO:0000256" key="1">
    <source>
        <dbReference type="ARBA" id="ARBA00004651"/>
    </source>
</evidence>
<keyword evidence="6 7" id="KW-0472">Membrane</keyword>
<dbReference type="PANTHER" id="PTHR43163:SF6">
    <property type="entry name" value="DIPEPTIDE TRANSPORT SYSTEM PERMEASE PROTEIN DPPB-RELATED"/>
    <property type="match status" value="1"/>
</dbReference>
<evidence type="ECO:0000259" key="8">
    <source>
        <dbReference type="PROSITE" id="PS50928"/>
    </source>
</evidence>
<dbReference type="EMBL" id="JAAWVT010000001">
    <property type="protein sequence ID" value="NKG19453.1"/>
    <property type="molecule type" value="Genomic_DNA"/>
</dbReference>
<feature type="domain" description="ABC transmembrane type-1" evidence="8">
    <location>
        <begin position="98"/>
        <end position="308"/>
    </location>
</feature>
<feature type="transmembrane region" description="Helical" evidence="7">
    <location>
        <begin position="285"/>
        <end position="311"/>
    </location>
</feature>
<feature type="transmembrane region" description="Helical" evidence="7">
    <location>
        <begin position="12"/>
        <end position="30"/>
    </location>
</feature>